<sequence length="245" mass="26476">MPGLTAVSTAACSPVDPQLRRVRIHRLRGGSRTSSRWPRGHRPGPFESLIGDPQRCGGRGHTGGNLTDLDRLQGGVRQRRRAWCTSRTSAPSRRPREQSCRPSRLWGCAGMEGAGQPLLIASRLAGLSLERAAERDRGPCAGLSPHRLSQGGPPAAIYRLDAARLFRLALERAPAGPVLRGTAGEGVLVRVTAEITGRHLGLTAVSVPQWEATEYFGCQSRFLAADPSASCTRTRELLCWQPSHP</sequence>
<dbReference type="STRING" id="695939.SAMN00790413_05911"/>
<protein>
    <submittedName>
        <fullName evidence="2">Uncharacterized protein</fullName>
    </submittedName>
</protein>
<dbReference type="Proteomes" id="UP000192582">
    <property type="component" value="Unassembled WGS sequence"/>
</dbReference>
<dbReference type="AlphaFoldDB" id="A0A1W1UEC6"/>
<feature type="region of interest" description="Disordered" evidence="1">
    <location>
        <begin position="27"/>
        <end position="67"/>
    </location>
</feature>
<name>A0A1W1UEC6_9DEIO</name>
<reference evidence="2 3" key="1">
    <citation type="submission" date="2017-04" db="EMBL/GenBank/DDBJ databases">
        <authorList>
            <person name="Afonso C.L."/>
            <person name="Miller P.J."/>
            <person name="Scott M.A."/>
            <person name="Spackman E."/>
            <person name="Goraichik I."/>
            <person name="Dimitrov K.M."/>
            <person name="Suarez D.L."/>
            <person name="Swayne D.E."/>
        </authorList>
    </citation>
    <scope>NUCLEOTIDE SEQUENCE [LARGE SCALE GENOMIC DNA]</scope>
    <source>
        <strain evidence="2 3">KR-140</strain>
    </source>
</reference>
<evidence type="ECO:0000313" key="3">
    <source>
        <dbReference type="Proteomes" id="UP000192582"/>
    </source>
</evidence>
<keyword evidence="3" id="KW-1185">Reference proteome</keyword>
<evidence type="ECO:0000256" key="1">
    <source>
        <dbReference type="SAM" id="MobiDB-lite"/>
    </source>
</evidence>
<feature type="region of interest" description="Disordered" evidence="1">
    <location>
        <begin position="80"/>
        <end position="101"/>
    </location>
</feature>
<evidence type="ECO:0000313" key="2">
    <source>
        <dbReference type="EMBL" id="SMB79392.1"/>
    </source>
</evidence>
<gene>
    <name evidence="2" type="ORF">SAMN00790413_05911</name>
</gene>
<dbReference type="EMBL" id="FWWU01000003">
    <property type="protein sequence ID" value="SMB79392.1"/>
    <property type="molecule type" value="Genomic_DNA"/>
</dbReference>
<accession>A0A1W1UEC6</accession>
<proteinExistence type="predicted"/>
<organism evidence="2 3">
    <name type="scientific">Deinococcus hopiensis KR-140</name>
    <dbReference type="NCBI Taxonomy" id="695939"/>
    <lineage>
        <taxon>Bacteria</taxon>
        <taxon>Thermotogati</taxon>
        <taxon>Deinococcota</taxon>
        <taxon>Deinococci</taxon>
        <taxon>Deinococcales</taxon>
        <taxon>Deinococcaceae</taxon>
        <taxon>Deinococcus</taxon>
    </lineage>
</organism>